<evidence type="ECO:0000313" key="3">
    <source>
        <dbReference type="Proteomes" id="UP000192796"/>
    </source>
</evidence>
<dbReference type="OrthoDB" id="622552at2"/>
<keyword evidence="3" id="KW-1185">Reference proteome</keyword>
<name>A0A1V9FP41_9BACT</name>
<evidence type="ECO:0008006" key="4">
    <source>
        <dbReference type="Google" id="ProtNLM"/>
    </source>
</evidence>
<dbReference type="AlphaFoldDB" id="A0A1V9FP41"/>
<keyword evidence="1" id="KW-0732">Signal</keyword>
<gene>
    <name evidence="2" type="ORF">A3860_34850</name>
</gene>
<feature type="chain" id="PRO_5012122090" description="Lipid A deacylase LpxR family protein" evidence="1">
    <location>
        <begin position="23"/>
        <end position="335"/>
    </location>
</feature>
<dbReference type="InterPro" id="IPR018707">
    <property type="entry name" value="LpxR"/>
</dbReference>
<dbReference type="Pfam" id="PF09982">
    <property type="entry name" value="LpxR"/>
    <property type="match status" value="1"/>
</dbReference>
<feature type="signal peptide" evidence="1">
    <location>
        <begin position="1"/>
        <end position="22"/>
    </location>
</feature>
<dbReference type="Gene3D" id="2.40.128.140">
    <property type="entry name" value="Outer membrane protein"/>
    <property type="match status" value="1"/>
</dbReference>
<evidence type="ECO:0000256" key="1">
    <source>
        <dbReference type="SAM" id="SignalP"/>
    </source>
</evidence>
<protein>
    <recommendedName>
        <fullName evidence="4">Lipid A deacylase LpxR family protein</fullName>
    </recommendedName>
</protein>
<comment type="caution">
    <text evidence="2">The sequence shown here is derived from an EMBL/GenBank/DDBJ whole genome shotgun (WGS) entry which is preliminary data.</text>
</comment>
<dbReference type="InterPro" id="IPR037107">
    <property type="entry name" value="Put_OMP_sf"/>
</dbReference>
<sequence length="335" mass="38267">MKQVYLIFFVLLFILSTNTGFAQTKGPTRMFRIYEDDDFFNIKGNGTDKAYSDGTRIDFFYVKKNKPRFFLERLMPHAGDSSKNMYGWSLMQIMATPNNISTTQYQPHDYRYAGALLVSHSMHSFNPERKYNFQTEVVAGVRGPASLAEPVQKGFHSMINYQKPMGWNNQLRTMPLVNINFCAEKQLLSIGNFIEVNGGAQAAAGSFVDAFTIYPMIRIGRMSPYFDGYLNQFGSFQRNGKLVKTQYYFVFKPMANLVAYNALLQGRRRNENDDNVDTNDGEPADHIRHLATNVQFGAVVAHGNFGMSYTQTYSNSYVKGLYSHSVGNLSMYMRW</sequence>
<evidence type="ECO:0000313" key="2">
    <source>
        <dbReference type="EMBL" id="OQP60110.1"/>
    </source>
</evidence>
<dbReference type="Proteomes" id="UP000192796">
    <property type="component" value="Unassembled WGS sequence"/>
</dbReference>
<organism evidence="2 3">
    <name type="scientific">Niastella vici</name>
    <dbReference type="NCBI Taxonomy" id="1703345"/>
    <lineage>
        <taxon>Bacteria</taxon>
        <taxon>Pseudomonadati</taxon>
        <taxon>Bacteroidota</taxon>
        <taxon>Chitinophagia</taxon>
        <taxon>Chitinophagales</taxon>
        <taxon>Chitinophagaceae</taxon>
        <taxon>Niastella</taxon>
    </lineage>
</organism>
<reference evidence="2 3" key="1">
    <citation type="submission" date="2016-03" db="EMBL/GenBank/DDBJ databases">
        <title>Niastella vici sp. nov., isolated from farmland soil.</title>
        <authorList>
            <person name="Chen L."/>
            <person name="Wang D."/>
            <person name="Yang S."/>
            <person name="Wang G."/>
        </authorList>
    </citation>
    <scope>NUCLEOTIDE SEQUENCE [LARGE SCALE GENOMIC DNA]</scope>
    <source>
        <strain evidence="2 3">DJ57</strain>
    </source>
</reference>
<accession>A0A1V9FP41</accession>
<dbReference type="EMBL" id="LVYD01000066">
    <property type="protein sequence ID" value="OQP60110.1"/>
    <property type="molecule type" value="Genomic_DNA"/>
</dbReference>
<proteinExistence type="predicted"/>
<dbReference type="RefSeq" id="WP_081153637.1">
    <property type="nucleotide sequence ID" value="NZ_LVYD01000066.1"/>
</dbReference>